<keyword evidence="5" id="KW-0479">Metal-binding</keyword>
<evidence type="ECO:0000313" key="14">
    <source>
        <dbReference type="Proteomes" id="UP000199315"/>
    </source>
</evidence>
<dbReference type="InterPro" id="IPR001645">
    <property type="entry name" value="Folylpolyglutamate_synth"/>
</dbReference>
<dbReference type="OrthoDB" id="9809356at2"/>
<dbReference type="FunFam" id="3.40.1190.10:FF:000011">
    <property type="entry name" value="Folylpolyglutamate synthase/dihydrofolate synthase"/>
    <property type="match status" value="1"/>
</dbReference>
<keyword evidence="4 11" id="KW-0436">Ligase</keyword>
<evidence type="ECO:0000259" key="12">
    <source>
        <dbReference type="Pfam" id="PF02875"/>
    </source>
</evidence>
<dbReference type="InterPro" id="IPR036565">
    <property type="entry name" value="Mur-like_cat_sf"/>
</dbReference>
<dbReference type="GO" id="GO:0005524">
    <property type="term" value="F:ATP binding"/>
    <property type="evidence" value="ECO:0007669"/>
    <property type="project" value="UniProtKB-KW"/>
</dbReference>
<comment type="cofactor">
    <cofactor evidence="1">
        <name>Mg(2+)</name>
        <dbReference type="ChEBI" id="CHEBI:18420"/>
    </cofactor>
</comment>
<evidence type="ECO:0000256" key="11">
    <source>
        <dbReference type="PIRNR" id="PIRNR001563"/>
    </source>
</evidence>
<dbReference type="NCBIfam" id="TIGR01499">
    <property type="entry name" value="folC"/>
    <property type="match status" value="1"/>
</dbReference>
<evidence type="ECO:0000256" key="9">
    <source>
        <dbReference type="ARBA" id="ARBA00030592"/>
    </source>
</evidence>
<reference evidence="13 14" key="1">
    <citation type="submission" date="2016-09" db="EMBL/GenBank/DDBJ databases">
        <authorList>
            <person name="Capua I."/>
            <person name="De Benedictis P."/>
            <person name="Joannis T."/>
            <person name="Lombin L.H."/>
            <person name="Cattoli G."/>
        </authorList>
    </citation>
    <scope>NUCLEOTIDE SEQUENCE [LARGE SCALE GENOMIC DNA]</scope>
    <source>
        <strain evidence="13 14">GluBS11</strain>
    </source>
</reference>
<comment type="similarity">
    <text evidence="2 11">Belongs to the folylpolyglutamate synthase family.</text>
</comment>
<dbReference type="InterPro" id="IPR036615">
    <property type="entry name" value="Mur_ligase_C_dom_sf"/>
</dbReference>
<feature type="domain" description="Mur ligase C-terminal" evidence="12">
    <location>
        <begin position="296"/>
        <end position="416"/>
    </location>
</feature>
<evidence type="ECO:0000256" key="5">
    <source>
        <dbReference type="ARBA" id="ARBA00022723"/>
    </source>
</evidence>
<dbReference type="PANTHER" id="PTHR11136">
    <property type="entry name" value="FOLYLPOLYGLUTAMATE SYNTHASE-RELATED"/>
    <property type="match status" value="1"/>
</dbReference>
<dbReference type="InterPro" id="IPR018109">
    <property type="entry name" value="Folylpolyglutamate_synth_CS"/>
</dbReference>
<proteinExistence type="inferred from homology"/>
<name>A0A1D3TXT0_9FIRM</name>
<dbReference type="Gene3D" id="3.90.190.20">
    <property type="entry name" value="Mur ligase, C-terminal domain"/>
    <property type="match status" value="1"/>
</dbReference>
<dbReference type="PIRSF" id="PIRSF001563">
    <property type="entry name" value="Folylpolyglu_synth"/>
    <property type="match status" value="1"/>
</dbReference>
<evidence type="ECO:0000256" key="1">
    <source>
        <dbReference type="ARBA" id="ARBA00001946"/>
    </source>
</evidence>
<dbReference type="EC" id="6.3.2.17" evidence="3"/>
<evidence type="ECO:0000256" key="4">
    <source>
        <dbReference type="ARBA" id="ARBA00022598"/>
    </source>
</evidence>
<evidence type="ECO:0000256" key="10">
    <source>
        <dbReference type="ARBA" id="ARBA00047493"/>
    </source>
</evidence>
<dbReference type="STRING" id="1619234.SAMN05421730_103418"/>
<gene>
    <name evidence="13" type="ORF">SAMN05421730_103418</name>
</gene>
<protein>
    <recommendedName>
        <fullName evidence="3">tetrahydrofolate synthase</fullName>
        <ecNumber evidence="3">6.3.2.17</ecNumber>
    </recommendedName>
    <alternativeName>
        <fullName evidence="9">Tetrahydrofolylpolyglutamate synthase</fullName>
    </alternativeName>
</protein>
<dbReference type="EMBL" id="FMKA01000034">
    <property type="protein sequence ID" value="SCP99189.1"/>
    <property type="molecule type" value="Genomic_DNA"/>
</dbReference>
<dbReference type="PROSITE" id="PS01011">
    <property type="entry name" value="FOLYLPOLYGLU_SYNT_1"/>
    <property type="match status" value="1"/>
</dbReference>
<sequence length="433" mass="48410">MNYREAVEYIYEIPKFTSKNDLAFTGMLLERLGSPQENKKVLHVAGTNGKGSVCAYLSSILQTAGKRTGLFTSPHLVDINERFRIDGEPVDDETFLSCFTSVHSVINELMDEGHPHPTFFEVLFAMGMVIFKKEKVEYVILETGLGGRLDATNVIENPLATVITSIGLDHTEILGDTIEKITAEKAGIMKKGVPVIYEGSEEAAEKVILARSEELGSPPYRVAKDNLETERTTNKQVDFWLKCGYYEYVRFHISNIAPYQALNAALAVRTIEAIDGQHEMTAEIVKKGIENAYWPGRMEEVRPGVFLDGAHNEQGIKGFAKTVRGLEGMGSTTLLFSAVMEKNFEEMIRTICMEVPFDRVIVTTLNNKRAVKAEMLAEIFSKYTEREIIVVPAVDEAYEKAEELTDSHGVLFCIGSLYLVGEIKAIIRRKEND</sequence>
<dbReference type="Pfam" id="PF02875">
    <property type="entry name" value="Mur_ligase_C"/>
    <property type="match status" value="1"/>
</dbReference>
<evidence type="ECO:0000256" key="8">
    <source>
        <dbReference type="ARBA" id="ARBA00022842"/>
    </source>
</evidence>
<dbReference type="SUPFAM" id="SSF53244">
    <property type="entry name" value="MurD-like peptide ligases, peptide-binding domain"/>
    <property type="match status" value="1"/>
</dbReference>
<dbReference type="GO" id="GO:0005737">
    <property type="term" value="C:cytoplasm"/>
    <property type="evidence" value="ECO:0007669"/>
    <property type="project" value="TreeGrafter"/>
</dbReference>
<dbReference type="GO" id="GO:0008841">
    <property type="term" value="F:dihydrofolate synthase activity"/>
    <property type="evidence" value="ECO:0007669"/>
    <property type="project" value="TreeGrafter"/>
</dbReference>
<keyword evidence="8" id="KW-0460">Magnesium</keyword>
<dbReference type="Proteomes" id="UP000199315">
    <property type="component" value="Unassembled WGS sequence"/>
</dbReference>
<dbReference type="InterPro" id="IPR004101">
    <property type="entry name" value="Mur_ligase_C"/>
</dbReference>
<keyword evidence="7 11" id="KW-0067">ATP-binding</keyword>
<organism evidence="13 14">
    <name type="scientific">Anaerobium acetethylicum</name>
    <dbReference type="NCBI Taxonomy" id="1619234"/>
    <lineage>
        <taxon>Bacteria</taxon>
        <taxon>Bacillati</taxon>
        <taxon>Bacillota</taxon>
        <taxon>Clostridia</taxon>
        <taxon>Lachnospirales</taxon>
        <taxon>Lachnospiraceae</taxon>
        <taxon>Anaerobium</taxon>
    </lineage>
</organism>
<dbReference type="SUPFAM" id="SSF53623">
    <property type="entry name" value="MurD-like peptide ligases, catalytic domain"/>
    <property type="match status" value="1"/>
</dbReference>
<keyword evidence="14" id="KW-1185">Reference proteome</keyword>
<evidence type="ECO:0000256" key="2">
    <source>
        <dbReference type="ARBA" id="ARBA00008276"/>
    </source>
</evidence>
<keyword evidence="6 11" id="KW-0547">Nucleotide-binding</keyword>
<dbReference type="AlphaFoldDB" id="A0A1D3TXT0"/>
<dbReference type="PANTHER" id="PTHR11136:SF0">
    <property type="entry name" value="DIHYDROFOLATE SYNTHETASE-RELATED"/>
    <property type="match status" value="1"/>
</dbReference>
<evidence type="ECO:0000256" key="6">
    <source>
        <dbReference type="ARBA" id="ARBA00022741"/>
    </source>
</evidence>
<evidence type="ECO:0000256" key="7">
    <source>
        <dbReference type="ARBA" id="ARBA00022840"/>
    </source>
</evidence>
<dbReference type="GO" id="GO:0004326">
    <property type="term" value="F:tetrahydrofolylpolyglutamate synthase activity"/>
    <property type="evidence" value="ECO:0007669"/>
    <property type="project" value="UniProtKB-EC"/>
</dbReference>
<dbReference type="Gene3D" id="3.40.1190.10">
    <property type="entry name" value="Mur-like, catalytic domain"/>
    <property type="match status" value="1"/>
</dbReference>
<comment type="catalytic activity">
    <reaction evidence="10">
        <text>(6S)-5,6,7,8-tetrahydrofolyl-(gamma-L-Glu)(n) + L-glutamate + ATP = (6S)-5,6,7,8-tetrahydrofolyl-(gamma-L-Glu)(n+1) + ADP + phosphate + H(+)</text>
        <dbReference type="Rhea" id="RHEA:10580"/>
        <dbReference type="Rhea" id="RHEA-COMP:14738"/>
        <dbReference type="Rhea" id="RHEA-COMP:14740"/>
        <dbReference type="ChEBI" id="CHEBI:15378"/>
        <dbReference type="ChEBI" id="CHEBI:29985"/>
        <dbReference type="ChEBI" id="CHEBI:30616"/>
        <dbReference type="ChEBI" id="CHEBI:43474"/>
        <dbReference type="ChEBI" id="CHEBI:141005"/>
        <dbReference type="ChEBI" id="CHEBI:456216"/>
        <dbReference type="EC" id="6.3.2.17"/>
    </reaction>
</comment>
<dbReference type="PROSITE" id="PS01012">
    <property type="entry name" value="FOLYLPOLYGLU_SYNT_2"/>
    <property type="match status" value="1"/>
</dbReference>
<accession>A0A1D3TXT0</accession>
<evidence type="ECO:0000256" key="3">
    <source>
        <dbReference type="ARBA" id="ARBA00013025"/>
    </source>
</evidence>
<evidence type="ECO:0000313" key="13">
    <source>
        <dbReference type="EMBL" id="SCP99189.1"/>
    </source>
</evidence>
<dbReference type="GO" id="GO:0046872">
    <property type="term" value="F:metal ion binding"/>
    <property type="evidence" value="ECO:0007669"/>
    <property type="project" value="UniProtKB-KW"/>
</dbReference>